<accession>A0ABP3RKR4</accession>
<dbReference type="EMBL" id="BAAAHE010000007">
    <property type="protein sequence ID" value="GAA0609534.1"/>
    <property type="molecule type" value="Genomic_DNA"/>
</dbReference>
<keyword evidence="10" id="KW-0969">Cilium</keyword>
<feature type="transmembrane region" description="Helical" evidence="8">
    <location>
        <begin position="149"/>
        <end position="172"/>
    </location>
</feature>
<sequence>MDPATLVGLGLAFGAIFLAAILEGADPMSVFLLPPILLVFGGTLGAGLAGSTMKDFMAVMKGLPKYLTAKVTPPDETVATLVDLAGTARKEGLLALGDKVRHVEDPFLKKGLENAIDGTDPDELAEILEAEIRAFKKDAKVSSKLFTDFGGYAPTIGIIGTVLSLVHVLGMLSEPDKLGGSIAVAFLATLWGVLSANVIWLPIAKRIDRIVELEAARMELAVEGILAIQSGSNPRLVAQKLKALLPPGALVDKAA</sequence>
<keyword evidence="6 8" id="KW-1133">Transmembrane helix</keyword>
<feature type="transmembrane region" description="Helical" evidence="8">
    <location>
        <begin position="178"/>
        <end position="200"/>
    </location>
</feature>
<dbReference type="RefSeq" id="WP_344602153.1">
    <property type="nucleotide sequence ID" value="NZ_BAAAHE010000007.1"/>
</dbReference>
<dbReference type="InterPro" id="IPR000540">
    <property type="entry name" value="Flag_MotA_CS"/>
</dbReference>
<organism evidence="10 11">
    <name type="scientific">Sporichthya brevicatena</name>
    <dbReference type="NCBI Taxonomy" id="171442"/>
    <lineage>
        <taxon>Bacteria</taxon>
        <taxon>Bacillati</taxon>
        <taxon>Actinomycetota</taxon>
        <taxon>Actinomycetes</taxon>
        <taxon>Sporichthyales</taxon>
        <taxon>Sporichthyaceae</taxon>
        <taxon>Sporichthya</taxon>
    </lineage>
</organism>
<evidence type="ECO:0000313" key="11">
    <source>
        <dbReference type="Proteomes" id="UP001500957"/>
    </source>
</evidence>
<keyword evidence="3" id="KW-0813">Transport</keyword>
<protein>
    <submittedName>
        <fullName evidence="10">Flagellar motor protein</fullName>
    </submittedName>
</protein>
<keyword evidence="5 8" id="KW-0812">Transmembrane</keyword>
<name>A0ABP3RKR4_9ACTN</name>
<evidence type="ECO:0000259" key="9">
    <source>
        <dbReference type="Pfam" id="PF01618"/>
    </source>
</evidence>
<dbReference type="InterPro" id="IPR047055">
    <property type="entry name" value="MotA-like"/>
</dbReference>
<evidence type="ECO:0000256" key="5">
    <source>
        <dbReference type="ARBA" id="ARBA00022692"/>
    </source>
</evidence>
<evidence type="ECO:0000256" key="2">
    <source>
        <dbReference type="ARBA" id="ARBA00008038"/>
    </source>
</evidence>
<evidence type="ECO:0000256" key="1">
    <source>
        <dbReference type="ARBA" id="ARBA00004651"/>
    </source>
</evidence>
<evidence type="ECO:0000256" key="4">
    <source>
        <dbReference type="ARBA" id="ARBA00022475"/>
    </source>
</evidence>
<keyword evidence="7 8" id="KW-0472">Membrane</keyword>
<feature type="transmembrane region" description="Helical" evidence="8">
    <location>
        <begin position="29"/>
        <end position="51"/>
    </location>
</feature>
<feature type="domain" description="MotA/TolQ/ExbB proton channel" evidence="9">
    <location>
        <begin position="101"/>
        <end position="219"/>
    </location>
</feature>
<gene>
    <name evidence="10" type="ORF">GCM10009547_09540</name>
</gene>
<dbReference type="PANTHER" id="PTHR30433:SF3">
    <property type="entry name" value="MOTILITY PROTEIN A"/>
    <property type="match status" value="1"/>
</dbReference>
<dbReference type="InterPro" id="IPR002898">
    <property type="entry name" value="MotA_ExbB_proton_chnl"/>
</dbReference>
<evidence type="ECO:0000256" key="3">
    <source>
        <dbReference type="ARBA" id="ARBA00022448"/>
    </source>
</evidence>
<evidence type="ECO:0000256" key="7">
    <source>
        <dbReference type="ARBA" id="ARBA00023136"/>
    </source>
</evidence>
<keyword evidence="4" id="KW-1003">Cell membrane</keyword>
<dbReference type="PANTHER" id="PTHR30433">
    <property type="entry name" value="CHEMOTAXIS PROTEIN MOTA"/>
    <property type="match status" value="1"/>
</dbReference>
<proteinExistence type="inferred from homology"/>
<keyword evidence="11" id="KW-1185">Reference proteome</keyword>
<keyword evidence="10" id="KW-0966">Cell projection</keyword>
<reference evidence="11" key="1">
    <citation type="journal article" date="2019" name="Int. J. Syst. Evol. Microbiol.">
        <title>The Global Catalogue of Microorganisms (GCM) 10K type strain sequencing project: providing services to taxonomists for standard genome sequencing and annotation.</title>
        <authorList>
            <consortium name="The Broad Institute Genomics Platform"/>
            <consortium name="The Broad Institute Genome Sequencing Center for Infectious Disease"/>
            <person name="Wu L."/>
            <person name="Ma J."/>
        </authorList>
    </citation>
    <scope>NUCLEOTIDE SEQUENCE [LARGE SCALE GENOMIC DNA]</scope>
    <source>
        <strain evidence="11">JCM 10671</strain>
    </source>
</reference>
<evidence type="ECO:0000313" key="10">
    <source>
        <dbReference type="EMBL" id="GAA0609534.1"/>
    </source>
</evidence>
<dbReference type="PROSITE" id="PS01307">
    <property type="entry name" value="MOTA"/>
    <property type="match status" value="1"/>
</dbReference>
<dbReference type="Pfam" id="PF01618">
    <property type="entry name" value="MotA_ExbB"/>
    <property type="match status" value="1"/>
</dbReference>
<comment type="subcellular location">
    <subcellularLocation>
        <location evidence="1">Cell membrane</location>
        <topology evidence="1">Multi-pass membrane protein</topology>
    </subcellularLocation>
</comment>
<evidence type="ECO:0000256" key="6">
    <source>
        <dbReference type="ARBA" id="ARBA00022989"/>
    </source>
</evidence>
<keyword evidence="10" id="KW-0282">Flagellum</keyword>
<comment type="caution">
    <text evidence="10">The sequence shown here is derived from an EMBL/GenBank/DDBJ whole genome shotgun (WGS) entry which is preliminary data.</text>
</comment>
<evidence type="ECO:0000256" key="8">
    <source>
        <dbReference type="SAM" id="Phobius"/>
    </source>
</evidence>
<dbReference type="Proteomes" id="UP001500957">
    <property type="component" value="Unassembled WGS sequence"/>
</dbReference>
<comment type="similarity">
    <text evidence="2">Belongs to the MotA family.</text>
</comment>